<dbReference type="SUPFAM" id="SSF51445">
    <property type="entry name" value="(Trans)glycosidases"/>
    <property type="match status" value="1"/>
</dbReference>
<evidence type="ECO:0000256" key="3">
    <source>
        <dbReference type="PROSITE-ProRule" id="PRU01353"/>
    </source>
</evidence>
<sequence length="493" mass="55938">MRIFLTLLLAALFCSAALFSENAAFASTLGENARTASGRRPESGIVEGFYGRPWTEAERRMMLHFLGEHGMNLYVYAPKDDPYHREKWREPYPPQEMLALKRLAAEARTAGVELVFAVSPGLDQRFSGWAGEADEKAMLRKLESVHAMGVERFAIFFDDIEHKDGRAQALFVNRLNEELLTRRLTEKPLLVVPTEYFLQDMKTAGVAKSYTREFAAQLDDDIVVLFTGEGVVPEGISAEDMTEAERLYGRPLGIWWNYPVTDYLPGKLALGPVQGLDEAVAERAPMFLMNPMEKPYLSRIALATGAKWLSSPDAYDAERAWHTAIREQYGGLAGAMELFALHSRRMEKDWAHTGALDAPLLKEQMEAFWQKVERGERADKEAEALAKEFHRLKRAAKQLKEKLPPETLAECLLQLQLFAQYAESAETSLAMVKARREGRFAHETALYQKIKDVPTEQQKKEEPRLSEQVLADFIARAKSWHEMQEHGVGRRDN</sequence>
<reference evidence="6 9" key="2">
    <citation type="submission" date="2011-04" db="EMBL/GenBank/DDBJ databases">
        <title>The complete genome of Selenomonas sputigena DSM 20758.</title>
        <authorList>
            <consortium name="US DOE Joint Genome Institute (JGI-PGF)"/>
            <person name="Lucas S."/>
            <person name="Copeland A."/>
            <person name="Lapidus A."/>
            <person name="Bruce D."/>
            <person name="Goodwin L."/>
            <person name="Pitluck S."/>
            <person name="Peters L."/>
            <person name="Kyrpides N."/>
            <person name="Mavromatis K."/>
            <person name="Ivanova N."/>
            <person name="Ovchinnikova G."/>
            <person name="Teshima H."/>
            <person name="Detter J.C."/>
            <person name="Tapia R."/>
            <person name="Han C."/>
            <person name="Land M."/>
            <person name="Hauser L."/>
            <person name="Markowitz V."/>
            <person name="Cheng J.-F."/>
            <person name="Hugenholtz P."/>
            <person name="Woyke T."/>
            <person name="Wu D."/>
            <person name="Gronow S."/>
            <person name="Wellnitz S."/>
            <person name="Schneider S."/>
            <person name="Klenk H.-P."/>
            <person name="Eisen J.A."/>
        </authorList>
    </citation>
    <scope>NUCLEOTIDE SEQUENCE [LARGE SCALE GENOMIC DNA]</scope>
    <source>
        <strain evidence="6">ATCC 35185</strain>
        <strain evidence="9">ATCC 35185 / DSM 20758 / VPI D19B-28</strain>
    </source>
</reference>
<dbReference type="InterPro" id="IPR011496">
    <property type="entry name" value="O-GlcNAcase_cat"/>
</dbReference>
<evidence type="ECO:0000256" key="4">
    <source>
        <dbReference type="SAM" id="SignalP"/>
    </source>
</evidence>
<reference evidence="7 8" key="1">
    <citation type="submission" date="2009-09" db="EMBL/GenBank/DDBJ databases">
        <authorList>
            <person name="Weinstock G."/>
            <person name="Sodergren E."/>
            <person name="Clifton S."/>
            <person name="Fulton L."/>
            <person name="Fulton B."/>
            <person name="Courtney L."/>
            <person name="Fronick C."/>
            <person name="Harrison M."/>
            <person name="Strong C."/>
            <person name="Farmer C."/>
            <person name="Delahaunty K."/>
            <person name="Markovic C."/>
            <person name="Hall O."/>
            <person name="Minx P."/>
            <person name="Tomlinson C."/>
            <person name="Mitreva M."/>
            <person name="Nelson J."/>
            <person name="Hou S."/>
            <person name="Wollam A."/>
            <person name="Pepin K.H."/>
            <person name="Johnson M."/>
            <person name="Bhonagiri V."/>
            <person name="Nash W.E."/>
            <person name="Warren W."/>
            <person name="Chinwalla A."/>
            <person name="Mardis E.R."/>
            <person name="Wilson R.K."/>
        </authorList>
    </citation>
    <scope>NUCLEOTIDE SEQUENCE [LARGE SCALE GENOMIC DNA]</scope>
    <source>
        <strain evidence="7">ATCC 35185</strain>
        <strain evidence="8">ATCC 35185 / DSM 20758 / VPI D19B-28</strain>
    </source>
</reference>
<dbReference type="PANTHER" id="PTHR13170:SF16">
    <property type="entry name" value="PROTEIN O-GLCNACASE"/>
    <property type="match status" value="1"/>
</dbReference>
<dbReference type="GO" id="GO:0004563">
    <property type="term" value="F:beta-N-acetylhexosaminidase activity"/>
    <property type="evidence" value="ECO:0007669"/>
    <property type="project" value="UniProtKB-EC"/>
</dbReference>
<dbReference type="eggNOG" id="COG3525">
    <property type="taxonomic scope" value="Bacteria"/>
</dbReference>
<dbReference type="STRING" id="546271.Selsp_1425"/>
<evidence type="ECO:0000256" key="2">
    <source>
        <dbReference type="ARBA" id="ARBA00023295"/>
    </source>
</evidence>
<feature type="domain" description="GH84" evidence="5">
    <location>
        <begin position="41"/>
        <end position="313"/>
    </location>
</feature>
<evidence type="ECO:0000313" key="7">
    <source>
        <dbReference type="EMBL" id="EEX77511.1"/>
    </source>
</evidence>
<dbReference type="RefSeq" id="WP_006191878.1">
    <property type="nucleotide sequence ID" value="NC_015437.1"/>
</dbReference>
<dbReference type="InterPro" id="IPR049019">
    <property type="entry name" value="NagJ-like_helical"/>
</dbReference>
<dbReference type="KEGG" id="ssg:Selsp_1425"/>
<feature type="active site" description="Proton donor" evidence="3">
    <location>
        <position position="159"/>
    </location>
</feature>
<evidence type="ECO:0000313" key="9">
    <source>
        <dbReference type="Proteomes" id="UP000011124"/>
    </source>
</evidence>
<dbReference type="InterPro" id="IPR051822">
    <property type="entry name" value="Glycosyl_Hydrolase_84"/>
</dbReference>
<dbReference type="AlphaFoldDB" id="C9LTY0"/>
<evidence type="ECO:0000313" key="6">
    <source>
        <dbReference type="EMBL" id="AEC00383.1"/>
    </source>
</evidence>
<dbReference type="EMBL" id="CP002637">
    <property type="protein sequence ID" value="AEC00383.1"/>
    <property type="molecule type" value="Genomic_DNA"/>
</dbReference>
<dbReference type="HOGENOM" id="CLU_001501_5_1_9"/>
<dbReference type="Gene3D" id="3.20.20.80">
    <property type="entry name" value="Glycosidases"/>
    <property type="match status" value="1"/>
</dbReference>
<dbReference type="Pfam" id="PF21774">
    <property type="entry name" value="NagJ_C"/>
    <property type="match status" value="1"/>
</dbReference>
<evidence type="ECO:0000313" key="8">
    <source>
        <dbReference type="Proteomes" id="UP000003505"/>
    </source>
</evidence>
<dbReference type="SUPFAM" id="SSF140657">
    <property type="entry name" value="Hyaluronidase post-catalytic domain-like"/>
    <property type="match status" value="1"/>
</dbReference>
<organism evidence="7 8">
    <name type="scientific">Selenomonas sputigena (strain ATCC 35185 / DSM 20758 / CCUG 44933 / VPI D19B-28)</name>
    <dbReference type="NCBI Taxonomy" id="546271"/>
    <lineage>
        <taxon>Bacteria</taxon>
        <taxon>Bacillati</taxon>
        <taxon>Bacillota</taxon>
        <taxon>Negativicutes</taxon>
        <taxon>Selenomonadales</taxon>
        <taxon>Selenomonadaceae</taxon>
        <taxon>Selenomonas</taxon>
    </lineage>
</organism>
<dbReference type="PROSITE" id="PS52009">
    <property type="entry name" value="GH84"/>
    <property type="match status" value="1"/>
</dbReference>
<dbReference type="Proteomes" id="UP000011124">
    <property type="component" value="Chromosome"/>
</dbReference>
<dbReference type="OrthoDB" id="9760892at2"/>
<dbReference type="SMR" id="C9LTY0"/>
<keyword evidence="2 3" id="KW-0326">Glycosidase</keyword>
<evidence type="ECO:0000256" key="1">
    <source>
        <dbReference type="ARBA" id="ARBA00022801"/>
    </source>
</evidence>
<dbReference type="EMBL" id="ACKP02000015">
    <property type="protein sequence ID" value="EEX77511.1"/>
    <property type="molecule type" value="Genomic_DNA"/>
</dbReference>
<comment type="similarity">
    <text evidence="3">Belongs to the glycosyl hydrolase 84 family.</text>
</comment>
<dbReference type="Pfam" id="PF07555">
    <property type="entry name" value="NAGidase"/>
    <property type="match status" value="1"/>
</dbReference>
<feature type="signal peptide" evidence="4">
    <location>
        <begin position="1"/>
        <end position="26"/>
    </location>
</feature>
<protein>
    <submittedName>
        <fullName evidence="6">Beta-N-acetylhexosaminidase</fullName>
        <ecNumber evidence="6">3.2.1.52</ecNumber>
    </submittedName>
    <submittedName>
        <fullName evidence="7">Putative O-GlcNAcase NagJ</fullName>
    </submittedName>
</protein>
<feature type="chain" id="PRO_5007912229" evidence="4">
    <location>
        <begin position="27"/>
        <end position="493"/>
    </location>
</feature>
<dbReference type="EC" id="3.2.1.52" evidence="6"/>
<proteinExistence type="inferred from homology"/>
<keyword evidence="9" id="KW-1185">Reference proteome</keyword>
<dbReference type="InterPro" id="IPR017853">
    <property type="entry name" value="GH"/>
</dbReference>
<evidence type="ECO:0000259" key="5">
    <source>
        <dbReference type="PROSITE" id="PS52009"/>
    </source>
</evidence>
<dbReference type="Gene3D" id="1.20.58.460">
    <property type="entry name" value="Hyaluronidase post-catalytic domain-like"/>
    <property type="match status" value="1"/>
</dbReference>
<dbReference type="Proteomes" id="UP000003505">
    <property type="component" value="Unassembled WGS sequence"/>
</dbReference>
<dbReference type="PANTHER" id="PTHR13170">
    <property type="entry name" value="O-GLCNACASE"/>
    <property type="match status" value="1"/>
</dbReference>
<gene>
    <name evidence="6" type="ordered locus">Selsp_1425</name>
    <name evidence="7" type="ORF">SELSPUOL_00785</name>
</gene>
<accession>C9LTY0</accession>
<dbReference type="GO" id="GO:1901135">
    <property type="term" value="P:carbohydrate derivative metabolic process"/>
    <property type="evidence" value="ECO:0007669"/>
    <property type="project" value="UniProtKB-ARBA"/>
</dbReference>
<keyword evidence="1 3" id="KW-0378">Hydrolase</keyword>
<keyword evidence="4" id="KW-0732">Signal</keyword>
<name>C9LTY0_SELS3</name>